<gene>
    <name evidence="1" type="ORF">FIA58_006100</name>
</gene>
<dbReference type="EMBL" id="VEVQ02000003">
    <property type="protein sequence ID" value="NHN25246.1"/>
    <property type="molecule type" value="Genomic_DNA"/>
</dbReference>
<accession>A0ABX0IPV1</accession>
<dbReference type="RefSeq" id="WP_140961223.1">
    <property type="nucleotide sequence ID" value="NZ_VEVQ02000003.1"/>
</dbReference>
<protein>
    <submittedName>
        <fullName evidence="1">Uncharacterized protein</fullName>
    </submittedName>
</protein>
<comment type="caution">
    <text evidence="1">The sequence shown here is derived from an EMBL/GenBank/DDBJ whole genome shotgun (WGS) entry which is preliminary data.</text>
</comment>
<keyword evidence="2" id="KW-1185">Reference proteome</keyword>
<reference evidence="1" key="2">
    <citation type="submission" date="2020-02" db="EMBL/GenBank/DDBJ databases">
        <title>Flavobacterium profundi sp. nov., isolated from a deep-sea seamount.</title>
        <authorList>
            <person name="Zhang D.-C."/>
        </authorList>
    </citation>
    <scope>NUCLEOTIDE SEQUENCE</scope>
    <source>
        <strain evidence="1">EC11</strain>
    </source>
</reference>
<dbReference type="Proteomes" id="UP000817854">
    <property type="component" value="Unassembled WGS sequence"/>
</dbReference>
<sequence length="181" mass="21650">MISVNEKLIVTKQVNEIMCRYAKQILLKDFFYHFSFTHFSKRFNKLNTENINPLLETLNYHQGDFNLDTLPEVINYLNYFLNSLDEQDMMALYFLSLNENYFKYNDDFIKQEFQEDEDLFEIKLGREFAYKLYEPEKSGLRDDVEKMLLKKISRLANELDLSVITDESIEEILDVIETISS</sequence>
<name>A0ABX0IPV1_9FLAO</name>
<evidence type="ECO:0000313" key="2">
    <source>
        <dbReference type="Proteomes" id="UP000817854"/>
    </source>
</evidence>
<evidence type="ECO:0000313" key="1">
    <source>
        <dbReference type="EMBL" id="NHN25246.1"/>
    </source>
</evidence>
<organism evidence="1 2">
    <name type="scientific">Flavobacterium jejuense</name>
    <dbReference type="NCBI Taxonomy" id="1544455"/>
    <lineage>
        <taxon>Bacteria</taxon>
        <taxon>Pseudomonadati</taxon>
        <taxon>Bacteroidota</taxon>
        <taxon>Flavobacteriia</taxon>
        <taxon>Flavobacteriales</taxon>
        <taxon>Flavobacteriaceae</taxon>
        <taxon>Flavobacterium</taxon>
    </lineage>
</organism>
<reference evidence="1" key="1">
    <citation type="submission" date="2019-05" db="EMBL/GenBank/DDBJ databases">
        <authorList>
            <person name="Lianzixin W."/>
        </authorList>
    </citation>
    <scope>NUCLEOTIDE SEQUENCE</scope>
    <source>
        <strain evidence="1">EC11</strain>
    </source>
</reference>
<proteinExistence type="predicted"/>